<comment type="caution">
    <text evidence="3">The sequence shown here is derived from an EMBL/GenBank/DDBJ whole genome shotgun (WGS) entry which is preliminary data.</text>
</comment>
<keyword evidence="2" id="KW-0175">Coiled coil</keyword>
<evidence type="ECO:0000313" key="4">
    <source>
        <dbReference type="Proteomes" id="UP001596288"/>
    </source>
</evidence>
<evidence type="ECO:0000256" key="1">
    <source>
        <dbReference type="ARBA" id="ARBA00022801"/>
    </source>
</evidence>
<proteinExistence type="predicted"/>
<name>A0ABW1RND4_9LACO</name>
<dbReference type="InterPro" id="IPR011335">
    <property type="entry name" value="Restrct_endonuc-II-like"/>
</dbReference>
<gene>
    <name evidence="3" type="ORF">ACFQAV_07280</name>
</gene>
<protein>
    <recommendedName>
        <fullName evidence="5">Restriction endonuclease</fullName>
    </recommendedName>
</protein>
<organism evidence="3 4">
    <name type="scientific">Companilactobacillus huachuanensis</name>
    <dbReference type="NCBI Taxonomy" id="2559914"/>
    <lineage>
        <taxon>Bacteria</taxon>
        <taxon>Bacillati</taxon>
        <taxon>Bacillota</taxon>
        <taxon>Bacilli</taxon>
        <taxon>Lactobacillales</taxon>
        <taxon>Lactobacillaceae</taxon>
        <taxon>Companilactobacillus</taxon>
    </lineage>
</organism>
<dbReference type="Proteomes" id="UP001596288">
    <property type="component" value="Unassembled WGS sequence"/>
</dbReference>
<sequence length="737" mass="86743">MSNTINIINLLKNKGYIDDENDISNKSYICDSKVLELEKQTDDDFFKYYCCDFTQIETFDKDDLSDIFNLVYQPEHITFLFMIFKNRNDEIFSQNDLIKGCNNAKEKRKINDLFNFKTSIYSDNNDNLKLKVDHDGINYLEYGVKIKYDGLDFDSEINSKVFNVSMFELQRLFNVTGSSLFDLNIRTGIENKKAGKELKENFKRYLEFGIINYPEFIDEKNEILGIIGNPDGDEMEDSYPELFWFCHNGINIFVNKKSEHSEEANYVSFNPNEVSVINGAQTLTNFFNAKEELISDLSNLEDLTINSLNRCMDSILKKIILKTVFIFGDKKISKQITWGLNNQIPIKIEDFEGASDLVDEINNKLKKYQMKILRTGQENNILTTFTPLEFAKKSLAIDNRPGRSKNFKKSQNNIDEVFGEVLHKLKSDASAKRFIDNINVTMGIDKWWRDKSKSDDEKSNIIRYGKIYFQSYVINDLNSIDDEDDYPFDDLDIKYDEFEKYAQNLHLEANDFKTDEKFEEILKQYNTDKEENKNNENIEDTIKELNEFVKNMKKESAYQNNYSTSYLIKKFYDNNKIKIGYFRTIPFQNGNVKESFPLPNSSFDELYKRDGYNENDNYLPFNKSNFFSQLKREYPIFIIYYSNNLKINNIEYMKMFSLNPNKSESLGESVYYKTIDAFKKGDIKEFPKVSDHKKFHVRPKARNGNDTFEFTDGTEITKRTFWANSEYIQELIESKKE</sequence>
<evidence type="ECO:0000313" key="3">
    <source>
        <dbReference type="EMBL" id="MFC6176638.1"/>
    </source>
</evidence>
<dbReference type="EMBL" id="JBHSSF010000019">
    <property type="protein sequence ID" value="MFC6176638.1"/>
    <property type="molecule type" value="Genomic_DNA"/>
</dbReference>
<evidence type="ECO:0000256" key="2">
    <source>
        <dbReference type="SAM" id="Coils"/>
    </source>
</evidence>
<dbReference type="SUPFAM" id="SSF52980">
    <property type="entry name" value="Restriction endonuclease-like"/>
    <property type="match status" value="1"/>
</dbReference>
<dbReference type="RefSeq" id="WP_137610330.1">
    <property type="nucleotide sequence ID" value="NZ_BJDF01000001.1"/>
</dbReference>
<feature type="coiled-coil region" evidence="2">
    <location>
        <begin position="351"/>
        <end position="378"/>
    </location>
</feature>
<reference evidence="4" key="1">
    <citation type="journal article" date="2019" name="Int. J. Syst. Evol. Microbiol.">
        <title>The Global Catalogue of Microorganisms (GCM) 10K type strain sequencing project: providing services to taxonomists for standard genome sequencing and annotation.</title>
        <authorList>
            <consortium name="The Broad Institute Genomics Platform"/>
            <consortium name="The Broad Institute Genome Sequencing Center for Infectious Disease"/>
            <person name="Wu L."/>
            <person name="Ma J."/>
        </authorList>
    </citation>
    <scope>NUCLEOTIDE SEQUENCE [LARGE SCALE GENOMIC DNA]</scope>
    <source>
        <strain evidence="4">CCM 8927</strain>
    </source>
</reference>
<keyword evidence="1" id="KW-0378">Hydrolase</keyword>
<keyword evidence="4" id="KW-1185">Reference proteome</keyword>
<accession>A0ABW1RND4</accession>
<evidence type="ECO:0008006" key="5">
    <source>
        <dbReference type="Google" id="ProtNLM"/>
    </source>
</evidence>